<dbReference type="OrthoDB" id="582835at2"/>
<evidence type="ECO:0000313" key="3">
    <source>
        <dbReference type="Proteomes" id="UP000318010"/>
    </source>
</evidence>
<evidence type="ECO:0000259" key="1">
    <source>
        <dbReference type="Pfam" id="PF12680"/>
    </source>
</evidence>
<reference evidence="2 3" key="1">
    <citation type="submission" date="2019-07" db="EMBL/GenBank/DDBJ databases">
        <authorList>
            <person name="Kim J."/>
        </authorList>
    </citation>
    <scope>NUCLEOTIDE SEQUENCE [LARGE SCALE GENOMIC DNA]</scope>
    <source>
        <strain evidence="2 3">MJ1a</strain>
    </source>
</reference>
<gene>
    <name evidence="2" type="ORF">FPZ42_17190</name>
</gene>
<proteinExistence type="predicted"/>
<dbReference type="Proteomes" id="UP000318010">
    <property type="component" value="Unassembled WGS sequence"/>
</dbReference>
<keyword evidence="3" id="KW-1185">Reference proteome</keyword>
<feature type="domain" description="SnoaL-like" evidence="1">
    <location>
        <begin position="8"/>
        <end position="119"/>
    </location>
</feature>
<evidence type="ECO:0000313" key="2">
    <source>
        <dbReference type="EMBL" id="TWR24219.1"/>
    </source>
</evidence>
<name>A0A563U193_9SPHI</name>
<dbReference type="Pfam" id="PF12680">
    <property type="entry name" value="SnoaL_2"/>
    <property type="match status" value="1"/>
</dbReference>
<protein>
    <submittedName>
        <fullName evidence="2">Nuclear transport factor 2 family protein</fullName>
    </submittedName>
</protein>
<sequence>MNNREATIRNYIDAYNSFDIDGMMKDMADDVVFENISGGQVNMTLNGLQAFRQQAEQAKSYFSSRRQSITDLMHRGNETEIAIDYEATLAIDLPNGMKVGDELKLTGQSVFTFEGDKIIALKDIS</sequence>
<dbReference type="RefSeq" id="WP_146273097.1">
    <property type="nucleotide sequence ID" value="NZ_VOEI01000007.1"/>
</dbReference>
<dbReference type="InterPro" id="IPR037401">
    <property type="entry name" value="SnoaL-like"/>
</dbReference>
<dbReference type="EMBL" id="VOEI01000007">
    <property type="protein sequence ID" value="TWR24219.1"/>
    <property type="molecule type" value="Genomic_DNA"/>
</dbReference>
<comment type="caution">
    <text evidence="2">The sequence shown here is derived from an EMBL/GenBank/DDBJ whole genome shotgun (WGS) entry which is preliminary data.</text>
</comment>
<dbReference type="SUPFAM" id="SSF54427">
    <property type="entry name" value="NTF2-like"/>
    <property type="match status" value="1"/>
</dbReference>
<dbReference type="Gene3D" id="3.10.450.50">
    <property type="match status" value="1"/>
</dbReference>
<dbReference type="AlphaFoldDB" id="A0A563U193"/>
<organism evidence="2 3">
    <name type="scientific">Mucilaginibacter achroorhodeus</name>
    <dbReference type="NCBI Taxonomy" id="2599294"/>
    <lineage>
        <taxon>Bacteria</taxon>
        <taxon>Pseudomonadati</taxon>
        <taxon>Bacteroidota</taxon>
        <taxon>Sphingobacteriia</taxon>
        <taxon>Sphingobacteriales</taxon>
        <taxon>Sphingobacteriaceae</taxon>
        <taxon>Mucilaginibacter</taxon>
    </lineage>
</organism>
<accession>A0A563U193</accession>
<dbReference type="InterPro" id="IPR032710">
    <property type="entry name" value="NTF2-like_dom_sf"/>
</dbReference>